<reference evidence="2 3" key="1">
    <citation type="submission" date="2013-05" db="EMBL/GenBank/DDBJ databases">
        <title>Draft genome sequence of Rubidibacter lacunae KORDI 51-2.</title>
        <authorList>
            <person name="Choi D.H."/>
            <person name="Noh J.H."/>
            <person name="Kwon K.-K."/>
            <person name="Lee J.-H."/>
            <person name="Ryu J.-Y."/>
        </authorList>
    </citation>
    <scope>NUCLEOTIDE SEQUENCE [LARGE SCALE GENOMIC DNA]</scope>
    <source>
        <strain evidence="2 3">KORDI 51-2</strain>
    </source>
</reference>
<name>U5DKQ0_9CHRO</name>
<gene>
    <name evidence="2" type="ORF">KR51_00032460</name>
</gene>
<dbReference type="RefSeq" id="WP_022608850.1">
    <property type="nucleotide sequence ID" value="NZ_ASSJ01000079.1"/>
</dbReference>
<organism evidence="2 3">
    <name type="scientific">Rubidibacter lacunae KORDI 51-2</name>
    <dbReference type="NCBI Taxonomy" id="582515"/>
    <lineage>
        <taxon>Bacteria</taxon>
        <taxon>Bacillati</taxon>
        <taxon>Cyanobacteriota</taxon>
        <taxon>Cyanophyceae</taxon>
        <taxon>Oscillatoriophycideae</taxon>
        <taxon>Chroococcales</taxon>
        <taxon>Aphanothecaceae</taxon>
        <taxon>Rubidibacter</taxon>
    </lineage>
</organism>
<evidence type="ECO:0000259" key="1">
    <source>
        <dbReference type="Pfam" id="PF13767"/>
    </source>
</evidence>
<protein>
    <recommendedName>
        <fullName evidence="1">DUF4168 domain-containing protein</fullName>
    </recommendedName>
</protein>
<dbReference type="AlphaFoldDB" id="U5DKQ0"/>
<feature type="domain" description="DUF4168" evidence="1">
    <location>
        <begin position="62"/>
        <end position="155"/>
    </location>
</feature>
<sequence>MIASKFSLARLKKPVRLQAIAVAGCILAASSIWAVAPASTGNWWAIAPPHARAQGSSIEYTQEQVNRYARSVLEIEEKRKATYDEIGALIGSGSVPSIVCNEGRGFNGLARDVRTLVVEYCTDSIAIVEEYGLSIDEFNGITSRVENDRELRQQIQRALQDML</sequence>
<dbReference type="STRING" id="582515.KR51_00032460"/>
<dbReference type="Pfam" id="PF13767">
    <property type="entry name" value="DUF4168"/>
    <property type="match status" value="1"/>
</dbReference>
<dbReference type="InParanoid" id="U5DKQ0"/>
<comment type="caution">
    <text evidence="2">The sequence shown here is derived from an EMBL/GenBank/DDBJ whole genome shotgun (WGS) entry which is preliminary data.</text>
</comment>
<dbReference type="InterPro" id="IPR025433">
    <property type="entry name" value="DUF4168"/>
</dbReference>
<dbReference type="EMBL" id="ASSJ01000079">
    <property type="protein sequence ID" value="ERN40300.1"/>
    <property type="molecule type" value="Genomic_DNA"/>
</dbReference>
<accession>U5DKQ0</accession>
<dbReference type="Proteomes" id="UP000016960">
    <property type="component" value="Unassembled WGS sequence"/>
</dbReference>
<dbReference type="OrthoDB" id="565076at2"/>
<proteinExistence type="predicted"/>
<keyword evidence="3" id="KW-1185">Reference proteome</keyword>
<evidence type="ECO:0000313" key="3">
    <source>
        <dbReference type="Proteomes" id="UP000016960"/>
    </source>
</evidence>
<dbReference type="eggNOG" id="ENOG5032VR9">
    <property type="taxonomic scope" value="Bacteria"/>
</dbReference>
<evidence type="ECO:0000313" key="2">
    <source>
        <dbReference type="EMBL" id="ERN40300.1"/>
    </source>
</evidence>